<proteinExistence type="inferred from homology"/>
<dbReference type="PANTHER" id="PTHR45847">
    <property type="entry name" value="FATTY ACID AMIDE HYDROLASE"/>
    <property type="match status" value="1"/>
</dbReference>
<accession>A0A9Q3CFM8</accession>
<evidence type="ECO:0000313" key="7">
    <source>
        <dbReference type="Proteomes" id="UP000765509"/>
    </source>
</evidence>
<dbReference type="OrthoDB" id="6428749at2759"/>
<name>A0A9Q3CFM8_9BASI</name>
<evidence type="ECO:0000259" key="5">
    <source>
        <dbReference type="Pfam" id="PF01425"/>
    </source>
</evidence>
<dbReference type="FunFam" id="3.90.1300.10:FF:000003">
    <property type="entry name" value="Amidase signature enzyme"/>
    <property type="match status" value="1"/>
</dbReference>
<evidence type="ECO:0000256" key="4">
    <source>
        <dbReference type="ARBA" id="ARBA00022801"/>
    </source>
</evidence>
<reference evidence="6" key="1">
    <citation type="submission" date="2021-03" db="EMBL/GenBank/DDBJ databases">
        <title>Draft genome sequence of rust myrtle Austropuccinia psidii MF-1, a brazilian biotype.</title>
        <authorList>
            <person name="Quecine M.C."/>
            <person name="Pachon D.M.R."/>
            <person name="Bonatelli M.L."/>
            <person name="Correr F.H."/>
            <person name="Franceschini L.M."/>
            <person name="Leite T.F."/>
            <person name="Margarido G.R.A."/>
            <person name="Almeida C.A."/>
            <person name="Ferrarezi J.A."/>
            <person name="Labate C.A."/>
        </authorList>
    </citation>
    <scope>NUCLEOTIDE SEQUENCE</scope>
    <source>
        <strain evidence="6">MF-1</strain>
    </source>
</reference>
<dbReference type="InterPro" id="IPR036928">
    <property type="entry name" value="AS_sf"/>
</dbReference>
<feature type="domain" description="Amidase" evidence="5">
    <location>
        <begin position="205"/>
        <end position="696"/>
    </location>
</feature>
<evidence type="ECO:0000256" key="3">
    <source>
        <dbReference type="ARBA" id="ARBA00012922"/>
    </source>
</evidence>
<dbReference type="PROSITE" id="PS00571">
    <property type="entry name" value="AMIDASES"/>
    <property type="match status" value="1"/>
</dbReference>
<dbReference type="Proteomes" id="UP000765509">
    <property type="component" value="Unassembled WGS sequence"/>
</dbReference>
<keyword evidence="4" id="KW-0378">Hydrolase</keyword>
<dbReference type="InterPro" id="IPR020556">
    <property type="entry name" value="Amidase_CS"/>
</dbReference>
<dbReference type="EC" id="3.5.1.4" evidence="3"/>
<gene>
    <name evidence="6" type="ORF">O181_021380</name>
</gene>
<comment type="similarity">
    <text evidence="2">Belongs to the amidase family.</text>
</comment>
<comment type="caution">
    <text evidence="6">The sequence shown here is derived from an EMBL/GenBank/DDBJ whole genome shotgun (WGS) entry which is preliminary data.</text>
</comment>
<dbReference type="PANTHER" id="PTHR45847:SF6">
    <property type="entry name" value="FATTY ACID AMIDE HYDROLASE"/>
    <property type="match status" value="1"/>
</dbReference>
<dbReference type="Pfam" id="PF01425">
    <property type="entry name" value="Amidase"/>
    <property type="match status" value="1"/>
</dbReference>
<dbReference type="GO" id="GO:0009062">
    <property type="term" value="P:fatty acid catabolic process"/>
    <property type="evidence" value="ECO:0007669"/>
    <property type="project" value="TreeGrafter"/>
</dbReference>
<dbReference type="SUPFAM" id="SSF75304">
    <property type="entry name" value="Amidase signature (AS) enzymes"/>
    <property type="match status" value="1"/>
</dbReference>
<dbReference type="InterPro" id="IPR052096">
    <property type="entry name" value="Endocannabinoid_amidase"/>
</dbReference>
<evidence type="ECO:0000313" key="6">
    <source>
        <dbReference type="EMBL" id="MBW0481665.1"/>
    </source>
</evidence>
<dbReference type="Gene3D" id="3.90.1300.10">
    <property type="entry name" value="Amidase signature (AS) domain"/>
    <property type="match status" value="1"/>
</dbReference>
<dbReference type="InterPro" id="IPR023631">
    <property type="entry name" value="Amidase_dom"/>
</dbReference>
<sequence>MAPAPPRSLGGDMILSKNWPNVVQDEGHVLLRRRSSKASKQLKFPVYPNYSFADEAHSHGQTADSLLKFSARCLLLSRCIPLETPSLLPSGGRPVASLFERDSTQADNQIQELFVFIKKEGRLRMLSHFFKFLMGPIDPRSHWNTKTSIKRQERLNKLVETINIDPIEPSLNYFNAFEVTILSTPANEIVNRIKSKRLNWSCKNVVKAFIKSAIHAHIQTNCLTEIMFEEALERAEKLDKEFLETGKIKGRLHGIPISLKDQFNVKGYDSTIGFTQYIHQPAQTNAWIVDRLLEEGAIILAKTNVPQSLFSFECSNPIFGPTHNPHKHGYTSGGSSGGEAALLASDGTCLGIGTDVGGSLRIPAHYSGCYSLKPCDGRIVSYGLRRANKGYTEISSTIGPMARSWEDLVLLSQVMFDRPDPVVGRKFGLIPLDHFRNDVFEQTLEETGSSPLKFGYFTTDHIIEASAPCQRAVKEVVQVLGSNGYQCIEIDVNRLKILEGLILFVGLSSADGYETILSQVGSEPLDRSLFLTTLGAKLPNWFKWIACLILKNLWNDGTMASLLAASGVKSTKELQEWRVRKDAYCLMVRSYLWEELKLDALICPTQAVPAIPIGSSWNKSFLAESTFLWNLVDSTVGQIPITRVTREKDQLSMKRSETQAGLVNNLTKDLLNFNSIEGLPIGIQVVCGVWEEEKVLGIMGLIEKNWNNIPSFTNEKETATDKCTKIDTYERLVKSGDFISKRRYW</sequence>
<keyword evidence="7" id="KW-1185">Reference proteome</keyword>
<evidence type="ECO:0000256" key="1">
    <source>
        <dbReference type="ARBA" id="ARBA00001311"/>
    </source>
</evidence>
<dbReference type="GO" id="GO:0017064">
    <property type="term" value="F:fatty acid amide hydrolase activity"/>
    <property type="evidence" value="ECO:0007669"/>
    <property type="project" value="TreeGrafter"/>
</dbReference>
<protein>
    <recommendedName>
        <fullName evidence="3">amidase</fullName>
        <ecNumber evidence="3">3.5.1.4</ecNumber>
    </recommendedName>
</protein>
<dbReference type="AlphaFoldDB" id="A0A9Q3CFM8"/>
<evidence type="ECO:0000256" key="2">
    <source>
        <dbReference type="ARBA" id="ARBA00009199"/>
    </source>
</evidence>
<comment type="catalytic activity">
    <reaction evidence="1">
        <text>a monocarboxylic acid amide + H2O = a monocarboxylate + NH4(+)</text>
        <dbReference type="Rhea" id="RHEA:12020"/>
        <dbReference type="ChEBI" id="CHEBI:15377"/>
        <dbReference type="ChEBI" id="CHEBI:28938"/>
        <dbReference type="ChEBI" id="CHEBI:35757"/>
        <dbReference type="ChEBI" id="CHEBI:83628"/>
        <dbReference type="EC" id="3.5.1.4"/>
    </reaction>
</comment>
<dbReference type="EMBL" id="AVOT02006472">
    <property type="protein sequence ID" value="MBW0481665.1"/>
    <property type="molecule type" value="Genomic_DNA"/>
</dbReference>
<organism evidence="6 7">
    <name type="scientific">Austropuccinia psidii MF-1</name>
    <dbReference type="NCBI Taxonomy" id="1389203"/>
    <lineage>
        <taxon>Eukaryota</taxon>
        <taxon>Fungi</taxon>
        <taxon>Dikarya</taxon>
        <taxon>Basidiomycota</taxon>
        <taxon>Pucciniomycotina</taxon>
        <taxon>Pucciniomycetes</taxon>
        <taxon>Pucciniales</taxon>
        <taxon>Sphaerophragmiaceae</taxon>
        <taxon>Austropuccinia</taxon>
    </lineage>
</organism>
<dbReference type="GO" id="GO:0004040">
    <property type="term" value="F:amidase activity"/>
    <property type="evidence" value="ECO:0007669"/>
    <property type="project" value="UniProtKB-EC"/>
</dbReference>